<gene>
    <name evidence="4" type="ORF">QBC38DRAFT_38186</name>
</gene>
<evidence type="ECO:0000313" key="4">
    <source>
        <dbReference type="EMBL" id="KAK4223827.1"/>
    </source>
</evidence>
<protein>
    <submittedName>
        <fullName evidence="4">Serine hydrolase FSH</fullName>
    </submittedName>
</protein>
<dbReference type="InterPro" id="IPR029058">
    <property type="entry name" value="AB_hydrolase_fold"/>
</dbReference>
<dbReference type="Proteomes" id="UP001301958">
    <property type="component" value="Unassembled WGS sequence"/>
</dbReference>
<evidence type="ECO:0000256" key="1">
    <source>
        <dbReference type="ARBA" id="ARBA00005863"/>
    </source>
</evidence>
<dbReference type="EMBL" id="MU865413">
    <property type="protein sequence ID" value="KAK4223827.1"/>
    <property type="molecule type" value="Genomic_DNA"/>
</dbReference>
<accession>A0AAN7BIC6</accession>
<proteinExistence type="inferred from homology"/>
<dbReference type="InterPro" id="IPR050593">
    <property type="entry name" value="LovG"/>
</dbReference>
<name>A0AAN7BIC6_9PEZI</name>
<dbReference type="Gene3D" id="3.40.50.1820">
    <property type="entry name" value="alpha/beta hydrolase"/>
    <property type="match status" value="1"/>
</dbReference>
<comment type="similarity">
    <text evidence="1">Belongs to the LovG family.</text>
</comment>
<dbReference type="GO" id="GO:0005737">
    <property type="term" value="C:cytoplasm"/>
    <property type="evidence" value="ECO:0007669"/>
    <property type="project" value="TreeGrafter"/>
</dbReference>
<keyword evidence="5" id="KW-1185">Reference proteome</keyword>
<dbReference type="AlphaFoldDB" id="A0AAN7BIC6"/>
<dbReference type="Pfam" id="PF03959">
    <property type="entry name" value="FSH1"/>
    <property type="match status" value="1"/>
</dbReference>
<reference evidence="4" key="1">
    <citation type="journal article" date="2023" name="Mol. Phylogenet. Evol.">
        <title>Genome-scale phylogeny and comparative genomics of the fungal order Sordariales.</title>
        <authorList>
            <person name="Hensen N."/>
            <person name="Bonometti L."/>
            <person name="Westerberg I."/>
            <person name="Brannstrom I.O."/>
            <person name="Guillou S."/>
            <person name="Cros-Aarteil S."/>
            <person name="Calhoun S."/>
            <person name="Haridas S."/>
            <person name="Kuo A."/>
            <person name="Mondo S."/>
            <person name="Pangilinan J."/>
            <person name="Riley R."/>
            <person name="LaButti K."/>
            <person name="Andreopoulos B."/>
            <person name="Lipzen A."/>
            <person name="Chen C."/>
            <person name="Yan M."/>
            <person name="Daum C."/>
            <person name="Ng V."/>
            <person name="Clum A."/>
            <person name="Steindorff A."/>
            <person name="Ohm R.A."/>
            <person name="Martin F."/>
            <person name="Silar P."/>
            <person name="Natvig D.O."/>
            <person name="Lalanne C."/>
            <person name="Gautier V."/>
            <person name="Ament-Velasquez S.L."/>
            <person name="Kruys A."/>
            <person name="Hutchinson M.I."/>
            <person name="Powell A.J."/>
            <person name="Barry K."/>
            <person name="Miller A.N."/>
            <person name="Grigoriev I.V."/>
            <person name="Debuchy R."/>
            <person name="Gladieux P."/>
            <person name="Hiltunen Thoren M."/>
            <person name="Johannesson H."/>
        </authorList>
    </citation>
    <scope>NUCLEOTIDE SEQUENCE</scope>
    <source>
        <strain evidence="4">CBS 990.96</strain>
    </source>
</reference>
<dbReference type="GO" id="GO:0005634">
    <property type="term" value="C:nucleus"/>
    <property type="evidence" value="ECO:0007669"/>
    <property type="project" value="TreeGrafter"/>
</dbReference>
<dbReference type="SUPFAM" id="SSF53474">
    <property type="entry name" value="alpha/beta-Hydrolases"/>
    <property type="match status" value="1"/>
</dbReference>
<keyword evidence="2 4" id="KW-0378">Hydrolase</keyword>
<dbReference type="PANTHER" id="PTHR48070">
    <property type="entry name" value="ESTERASE OVCA2"/>
    <property type="match status" value="1"/>
</dbReference>
<reference evidence="4" key="2">
    <citation type="submission" date="2023-05" db="EMBL/GenBank/DDBJ databases">
        <authorList>
            <consortium name="Lawrence Berkeley National Laboratory"/>
            <person name="Steindorff A."/>
            <person name="Hensen N."/>
            <person name="Bonometti L."/>
            <person name="Westerberg I."/>
            <person name="Brannstrom I.O."/>
            <person name="Guillou S."/>
            <person name="Cros-Aarteil S."/>
            <person name="Calhoun S."/>
            <person name="Haridas S."/>
            <person name="Kuo A."/>
            <person name="Mondo S."/>
            <person name="Pangilinan J."/>
            <person name="Riley R."/>
            <person name="Labutti K."/>
            <person name="Andreopoulos B."/>
            <person name="Lipzen A."/>
            <person name="Chen C."/>
            <person name="Yanf M."/>
            <person name="Daum C."/>
            <person name="Ng V."/>
            <person name="Clum A."/>
            <person name="Ohm R."/>
            <person name="Martin F."/>
            <person name="Silar P."/>
            <person name="Natvig D."/>
            <person name="Lalanne C."/>
            <person name="Gautier V."/>
            <person name="Ament-Velasquez S.L."/>
            <person name="Kruys A."/>
            <person name="Hutchinson M.I."/>
            <person name="Powell A.J."/>
            <person name="Barry K."/>
            <person name="Miller A.N."/>
            <person name="Grigoriev I.V."/>
            <person name="Debuchy R."/>
            <person name="Gladieux P."/>
            <person name="Thoren M.H."/>
            <person name="Johannesson H."/>
        </authorList>
    </citation>
    <scope>NUCLEOTIDE SEQUENCE</scope>
    <source>
        <strain evidence="4">CBS 990.96</strain>
    </source>
</reference>
<evidence type="ECO:0000313" key="5">
    <source>
        <dbReference type="Proteomes" id="UP001301958"/>
    </source>
</evidence>
<comment type="caution">
    <text evidence="4">The sequence shown here is derived from an EMBL/GenBank/DDBJ whole genome shotgun (WGS) entry which is preliminary data.</text>
</comment>
<feature type="domain" description="Serine hydrolase" evidence="3">
    <location>
        <begin position="12"/>
        <end position="246"/>
    </location>
</feature>
<dbReference type="GO" id="GO:0044550">
    <property type="term" value="P:secondary metabolite biosynthetic process"/>
    <property type="evidence" value="ECO:0007669"/>
    <property type="project" value="TreeGrafter"/>
</dbReference>
<dbReference type="PANTHER" id="PTHR48070:SF3">
    <property type="entry name" value="ESTERASE DBAE-RELATED"/>
    <property type="match status" value="1"/>
</dbReference>
<organism evidence="4 5">
    <name type="scientific">Podospora fimiseda</name>
    <dbReference type="NCBI Taxonomy" id="252190"/>
    <lineage>
        <taxon>Eukaryota</taxon>
        <taxon>Fungi</taxon>
        <taxon>Dikarya</taxon>
        <taxon>Ascomycota</taxon>
        <taxon>Pezizomycotina</taxon>
        <taxon>Sordariomycetes</taxon>
        <taxon>Sordariomycetidae</taxon>
        <taxon>Sordariales</taxon>
        <taxon>Podosporaceae</taxon>
        <taxon>Podospora</taxon>
    </lineage>
</organism>
<dbReference type="InterPro" id="IPR005645">
    <property type="entry name" value="FSH-like_dom"/>
</dbReference>
<dbReference type="GO" id="GO:0016787">
    <property type="term" value="F:hydrolase activity"/>
    <property type="evidence" value="ECO:0007669"/>
    <property type="project" value="UniProtKB-KW"/>
</dbReference>
<sequence length="263" mass="29770">MTHSPTATLNLPRILCFHGGGTNSDVFRAQMRGFMSRTIIPHFRFVFVNGPYECPPHPAIIQVYGEYAPFYRWLRWKEEHDEVDTRTCSAQILTHIRRAMDDDEGDGDWVGVLGFSQGAKIAASLLWLQERRGSSGIPFVGREVRFRFGVLMAGSAPIVMLDPTGECGNVPRYIETADNLALNFTDWPDDNVGEHVVTLPTLHVHGLLDEGIERHRKLLKLYCKEGTTKLFEWMGDHRLPIKSTDVAMIMNKILEMAQDMGVL</sequence>
<evidence type="ECO:0000259" key="3">
    <source>
        <dbReference type="Pfam" id="PF03959"/>
    </source>
</evidence>
<evidence type="ECO:0000256" key="2">
    <source>
        <dbReference type="ARBA" id="ARBA00022801"/>
    </source>
</evidence>